<feature type="domain" description="HTH luxR-type" evidence="4">
    <location>
        <begin position="149"/>
        <end position="214"/>
    </location>
</feature>
<dbReference type="InterPro" id="IPR000792">
    <property type="entry name" value="Tscrpt_reg_LuxR_C"/>
</dbReference>
<protein>
    <recommendedName>
        <fullName evidence="8">DNA-binding response regulator</fullName>
    </recommendedName>
</protein>
<dbReference type="PROSITE" id="PS00622">
    <property type="entry name" value="HTH_LUXR_1"/>
    <property type="match status" value="1"/>
</dbReference>
<dbReference type="PANTHER" id="PTHR43214">
    <property type="entry name" value="TWO-COMPONENT RESPONSE REGULATOR"/>
    <property type="match status" value="1"/>
</dbReference>
<name>A0A1F2WTH8_9ACTN</name>
<dbReference type="SUPFAM" id="SSF46894">
    <property type="entry name" value="C-terminal effector domain of the bipartite response regulators"/>
    <property type="match status" value="1"/>
</dbReference>
<feature type="modified residue" description="4-aspartylphosphate" evidence="3">
    <location>
        <position position="57"/>
    </location>
</feature>
<dbReference type="EMBL" id="MELK01000006">
    <property type="protein sequence ID" value="OFW60090.1"/>
    <property type="molecule type" value="Genomic_DNA"/>
</dbReference>
<dbReference type="SMART" id="SM00448">
    <property type="entry name" value="REC"/>
    <property type="match status" value="1"/>
</dbReference>
<dbReference type="PROSITE" id="PS50043">
    <property type="entry name" value="HTH_LUXR_2"/>
    <property type="match status" value="1"/>
</dbReference>
<dbReference type="Pfam" id="PF00072">
    <property type="entry name" value="Response_reg"/>
    <property type="match status" value="1"/>
</dbReference>
<dbReference type="CDD" id="cd17535">
    <property type="entry name" value="REC_NarL-like"/>
    <property type="match status" value="1"/>
</dbReference>
<dbReference type="GO" id="GO:0000160">
    <property type="term" value="P:phosphorelay signal transduction system"/>
    <property type="evidence" value="ECO:0007669"/>
    <property type="project" value="InterPro"/>
</dbReference>
<evidence type="ECO:0000313" key="7">
    <source>
        <dbReference type="Proteomes" id="UP000177876"/>
    </source>
</evidence>
<dbReference type="InterPro" id="IPR058245">
    <property type="entry name" value="NreC/VraR/RcsB-like_REC"/>
</dbReference>
<comment type="caution">
    <text evidence="6">The sequence shown here is derived from an EMBL/GenBank/DDBJ whole genome shotgun (WGS) entry which is preliminary data.</text>
</comment>
<evidence type="ECO:0000256" key="3">
    <source>
        <dbReference type="PROSITE-ProRule" id="PRU00169"/>
    </source>
</evidence>
<dbReference type="InterPro" id="IPR001789">
    <property type="entry name" value="Sig_transdc_resp-reg_receiver"/>
</dbReference>
<keyword evidence="2" id="KW-0238">DNA-binding</keyword>
<organism evidence="6 7">
    <name type="scientific">Candidatus Solincola sediminis</name>
    <dbReference type="NCBI Taxonomy" id="1797199"/>
    <lineage>
        <taxon>Bacteria</taxon>
        <taxon>Bacillati</taxon>
        <taxon>Actinomycetota</taxon>
        <taxon>Candidatus Geothermincolia</taxon>
        <taxon>Candidatus Geothermincolales</taxon>
        <taxon>Candidatus Geothermincolaceae</taxon>
        <taxon>Candidatus Solincola</taxon>
    </lineage>
</organism>
<sequence>MSDKIKVLITDDHAILREGLSSLIEKQPDIVVVGEAEDGNQCLEGVTSLKPDVVVLDIKIPGVSGIEVCRQLKTSHPELKVVILSMYEDYEYVNRALQAGADGYILKKVASSELVNAIRRVHEGEKVFSPQVLAMIVDSFKDEREESRDLSSTRSLTAREFDVLSLMSEGMSNKEIASGLFVSPKTVEKMVTNIYRKLRVNSRTAAVKLFLSVSEQ</sequence>
<dbReference type="PROSITE" id="PS50110">
    <property type="entry name" value="RESPONSE_REGULATORY"/>
    <property type="match status" value="1"/>
</dbReference>
<gene>
    <name evidence="6" type="ORF">A2Y75_02045</name>
</gene>
<dbReference type="InterPro" id="IPR039420">
    <property type="entry name" value="WalR-like"/>
</dbReference>
<dbReference type="CDD" id="cd06170">
    <property type="entry name" value="LuxR_C_like"/>
    <property type="match status" value="1"/>
</dbReference>
<keyword evidence="1 3" id="KW-0597">Phosphoprotein</keyword>
<evidence type="ECO:0000313" key="6">
    <source>
        <dbReference type="EMBL" id="OFW60090.1"/>
    </source>
</evidence>
<reference evidence="6 7" key="1">
    <citation type="journal article" date="2016" name="Nat. Commun.">
        <title>Thousands of microbial genomes shed light on interconnected biogeochemical processes in an aquifer system.</title>
        <authorList>
            <person name="Anantharaman K."/>
            <person name="Brown C.T."/>
            <person name="Hug L.A."/>
            <person name="Sharon I."/>
            <person name="Castelle C.J."/>
            <person name="Probst A.J."/>
            <person name="Thomas B.C."/>
            <person name="Singh A."/>
            <person name="Wilkins M.J."/>
            <person name="Karaoz U."/>
            <person name="Brodie E.L."/>
            <person name="Williams K.H."/>
            <person name="Hubbard S.S."/>
            <person name="Banfield J.F."/>
        </authorList>
    </citation>
    <scope>NUCLEOTIDE SEQUENCE [LARGE SCALE GENOMIC DNA]</scope>
</reference>
<accession>A0A1F2WTH8</accession>
<dbReference type="PRINTS" id="PR00038">
    <property type="entry name" value="HTHLUXR"/>
</dbReference>
<evidence type="ECO:0000256" key="2">
    <source>
        <dbReference type="ARBA" id="ARBA00023125"/>
    </source>
</evidence>
<dbReference type="SMART" id="SM00421">
    <property type="entry name" value="HTH_LUXR"/>
    <property type="match status" value="1"/>
</dbReference>
<feature type="domain" description="Response regulatory" evidence="5">
    <location>
        <begin position="6"/>
        <end position="122"/>
    </location>
</feature>
<dbReference type="AlphaFoldDB" id="A0A1F2WTH8"/>
<dbReference type="Gene3D" id="3.40.50.2300">
    <property type="match status" value="1"/>
</dbReference>
<dbReference type="SUPFAM" id="SSF52172">
    <property type="entry name" value="CheY-like"/>
    <property type="match status" value="1"/>
</dbReference>
<evidence type="ECO:0000259" key="4">
    <source>
        <dbReference type="PROSITE" id="PS50043"/>
    </source>
</evidence>
<dbReference type="Proteomes" id="UP000177876">
    <property type="component" value="Unassembled WGS sequence"/>
</dbReference>
<dbReference type="InterPro" id="IPR011006">
    <property type="entry name" value="CheY-like_superfamily"/>
</dbReference>
<dbReference type="STRING" id="1797197.A2Y75_02045"/>
<evidence type="ECO:0000259" key="5">
    <source>
        <dbReference type="PROSITE" id="PS50110"/>
    </source>
</evidence>
<dbReference type="GO" id="GO:0006355">
    <property type="term" value="P:regulation of DNA-templated transcription"/>
    <property type="evidence" value="ECO:0007669"/>
    <property type="project" value="InterPro"/>
</dbReference>
<dbReference type="InterPro" id="IPR016032">
    <property type="entry name" value="Sig_transdc_resp-reg_C-effctor"/>
</dbReference>
<evidence type="ECO:0008006" key="8">
    <source>
        <dbReference type="Google" id="ProtNLM"/>
    </source>
</evidence>
<dbReference type="GO" id="GO:0003677">
    <property type="term" value="F:DNA binding"/>
    <property type="evidence" value="ECO:0007669"/>
    <property type="project" value="UniProtKB-KW"/>
</dbReference>
<proteinExistence type="predicted"/>
<dbReference type="Pfam" id="PF00196">
    <property type="entry name" value="GerE"/>
    <property type="match status" value="1"/>
</dbReference>
<evidence type="ECO:0000256" key="1">
    <source>
        <dbReference type="ARBA" id="ARBA00022553"/>
    </source>
</evidence>